<dbReference type="Proteomes" id="UP000655443">
    <property type="component" value="Unassembled WGS sequence"/>
</dbReference>
<feature type="region of interest" description="Disordered" evidence="1">
    <location>
        <begin position="289"/>
        <end position="308"/>
    </location>
</feature>
<evidence type="ECO:0000313" key="3">
    <source>
        <dbReference type="EMBL" id="GHE14777.1"/>
    </source>
</evidence>
<feature type="transmembrane region" description="Helical" evidence="2">
    <location>
        <begin position="259"/>
        <end position="278"/>
    </location>
</feature>
<dbReference type="PANTHER" id="PTHR35007">
    <property type="entry name" value="INTEGRAL MEMBRANE PROTEIN-RELATED"/>
    <property type="match status" value="1"/>
</dbReference>
<comment type="caution">
    <text evidence="3">The sequence shown here is derived from an EMBL/GenBank/DDBJ whole genome shotgun (WGS) entry which is preliminary data.</text>
</comment>
<dbReference type="RefSeq" id="WP_189959065.1">
    <property type="nucleotide sequence ID" value="NZ_BMVG01000054.1"/>
</dbReference>
<feature type="transmembrane region" description="Helical" evidence="2">
    <location>
        <begin position="234"/>
        <end position="253"/>
    </location>
</feature>
<evidence type="ECO:0000256" key="2">
    <source>
        <dbReference type="SAM" id="Phobius"/>
    </source>
</evidence>
<dbReference type="PANTHER" id="PTHR35007:SF3">
    <property type="entry name" value="POSSIBLE CONSERVED ALANINE RICH MEMBRANE PROTEIN"/>
    <property type="match status" value="1"/>
</dbReference>
<feature type="transmembrane region" description="Helical" evidence="2">
    <location>
        <begin position="87"/>
        <end position="104"/>
    </location>
</feature>
<dbReference type="AlphaFoldDB" id="A0A919D7U2"/>
<feature type="transmembrane region" description="Helical" evidence="2">
    <location>
        <begin position="6"/>
        <end position="28"/>
    </location>
</feature>
<sequence>MSSSYLSGLGALCGALVALCLVAVVAVLRGWQPASSASNPLSRLAARGRRAVAELPEGWRTNYRFIVAGSGVLGVLVWAVTGWPVHGLLAALALAGLPFVLYPGGSEQAEVARLEAIAEWLHQLASVRAGGKPLEEILKTLDTVPAALRYETGMLASRLSSGMPARWAYLMLGDDLGSRIGDDLVRLFRDHTTSRGPGLAAALSAQAALVSRQASDLHDIEAERRKARSEARRVSLFALAVVTVILASPSYSAPFATPLGQVGLIVLGALFVASLLWLRRMARLEPEPRTLPTARERAAAETSREAAS</sequence>
<organism evidence="3 4">
    <name type="scientific">Streptomyces alanosinicus</name>
    <dbReference type="NCBI Taxonomy" id="68171"/>
    <lineage>
        <taxon>Bacteria</taxon>
        <taxon>Bacillati</taxon>
        <taxon>Actinomycetota</taxon>
        <taxon>Actinomycetes</taxon>
        <taxon>Kitasatosporales</taxon>
        <taxon>Streptomycetaceae</taxon>
        <taxon>Streptomyces</taxon>
    </lineage>
</organism>
<keyword evidence="4" id="KW-1185">Reference proteome</keyword>
<accession>A0A919D7U2</accession>
<keyword evidence="2" id="KW-1133">Transmembrane helix</keyword>
<reference evidence="3" key="1">
    <citation type="journal article" date="2014" name="Int. J. Syst. Evol. Microbiol.">
        <title>Complete genome sequence of Corynebacterium casei LMG S-19264T (=DSM 44701T), isolated from a smear-ripened cheese.</title>
        <authorList>
            <consortium name="US DOE Joint Genome Institute (JGI-PGF)"/>
            <person name="Walter F."/>
            <person name="Albersmeier A."/>
            <person name="Kalinowski J."/>
            <person name="Ruckert C."/>
        </authorList>
    </citation>
    <scope>NUCLEOTIDE SEQUENCE</scope>
    <source>
        <strain evidence="3">JCM 4714</strain>
    </source>
</reference>
<protein>
    <submittedName>
        <fullName evidence="3">Membrane protein</fullName>
    </submittedName>
</protein>
<gene>
    <name evidence="3" type="ORF">GCM10010339_87120</name>
</gene>
<proteinExistence type="predicted"/>
<evidence type="ECO:0000256" key="1">
    <source>
        <dbReference type="SAM" id="MobiDB-lite"/>
    </source>
</evidence>
<name>A0A919D7U2_9ACTN</name>
<keyword evidence="2" id="KW-0812">Transmembrane</keyword>
<keyword evidence="2" id="KW-0472">Membrane</keyword>
<reference evidence="3" key="2">
    <citation type="submission" date="2020-09" db="EMBL/GenBank/DDBJ databases">
        <authorList>
            <person name="Sun Q."/>
            <person name="Ohkuma M."/>
        </authorList>
    </citation>
    <scope>NUCLEOTIDE SEQUENCE</scope>
    <source>
        <strain evidence="3">JCM 4714</strain>
    </source>
</reference>
<evidence type="ECO:0000313" key="4">
    <source>
        <dbReference type="Proteomes" id="UP000655443"/>
    </source>
</evidence>
<dbReference type="EMBL" id="BMVG01000054">
    <property type="protein sequence ID" value="GHE14777.1"/>
    <property type="molecule type" value="Genomic_DNA"/>
</dbReference>